<evidence type="ECO:0000256" key="2">
    <source>
        <dbReference type="ARBA" id="ARBA00022729"/>
    </source>
</evidence>
<feature type="domain" description="Leucine-binding protein" evidence="4">
    <location>
        <begin position="53"/>
        <end position="411"/>
    </location>
</feature>
<reference evidence="5" key="1">
    <citation type="journal article" date="2014" name="Int. J. Syst. Evol. Microbiol.">
        <title>Complete genome sequence of Corynebacterium casei LMG S-19264T (=DSM 44701T), isolated from a smear-ripened cheese.</title>
        <authorList>
            <consortium name="US DOE Joint Genome Institute (JGI-PGF)"/>
            <person name="Walter F."/>
            <person name="Albersmeier A."/>
            <person name="Kalinowski J."/>
            <person name="Ruckert C."/>
        </authorList>
    </citation>
    <scope>NUCLEOTIDE SEQUENCE</scope>
    <source>
        <strain evidence="5">CGMCC 1.15794</strain>
    </source>
</reference>
<proteinExistence type="inferred from homology"/>
<evidence type="ECO:0000259" key="4">
    <source>
        <dbReference type="Pfam" id="PF13458"/>
    </source>
</evidence>
<feature type="chain" id="PRO_5039430983" evidence="3">
    <location>
        <begin position="33"/>
        <end position="425"/>
    </location>
</feature>
<dbReference type="RefSeq" id="WP_188755620.1">
    <property type="nucleotide sequence ID" value="NZ_BMJY01000004.1"/>
</dbReference>
<dbReference type="PANTHER" id="PTHR47235:SF1">
    <property type="entry name" value="BLR6548 PROTEIN"/>
    <property type="match status" value="1"/>
</dbReference>
<evidence type="ECO:0000313" key="6">
    <source>
        <dbReference type="Proteomes" id="UP000657592"/>
    </source>
</evidence>
<evidence type="ECO:0000313" key="5">
    <source>
        <dbReference type="EMBL" id="GGH41942.1"/>
    </source>
</evidence>
<name>A0A917MNL3_9MICO</name>
<dbReference type="AlphaFoldDB" id="A0A917MNL3"/>
<dbReference type="CDD" id="cd06343">
    <property type="entry name" value="PBP1_ABC_ligand_binding-like"/>
    <property type="match status" value="1"/>
</dbReference>
<accession>A0A917MNL3</accession>
<dbReference type="InterPro" id="IPR028081">
    <property type="entry name" value="Leu-bd"/>
</dbReference>
<dbReference type="SUPFAM" id="SSF53822">
    <property type="entry name" value="Periplasmic binding protein-like I"/>
    <property type="match status" value="1"/>
</dbReference>
<dbReference type="Gene3D" id="3.40.50.2300">
    <property type="match status" value="2"/>
</dbReference>
<protein>
    <submittedName>
        <fullName evidence="5">Amino acid-binding protein</fullName>
    </submittedName>
</protein>
<dbReference type="PANTHER" id="PTHR47235">
    <property type="entry name" value="BLR6548 PROTEIN"/>
    <property type="match status" value="1"/>
</dbReference>
<organism evidence="5 6">
    <name type="scientific">Microbacterium album</name>
    <dbReference type="NCBI Taxonomy" id="2053191"/>
    <lineage>
        <taxon>Bacteria</taxon>
        <taxon>Bacillati</taxon>
        <taxon>Actinomycetota</taxon>
        <taxon>Actinomycetes</taxon>
        <taxon>Micrococcales</taxon>
        <taxon>Microbacteriaceae</taxon>
        <taxon>Microbacterium</taxon>
    </lineage>
</organism>
<keyword evidence="6" id="KW-1185">Reference proteome</keyword>
<comment type="caution">
    <text evidence="5">The sequence shown here is derived from an EMBL/GenBank/DDBJ whole genome shotgun (WGS) entry which is preliminary data.</text>
</comment>
<dbReference type="Pfam" id="PF13458">
    <property type="entry name" value="Peripla_BP_6"/>
    <property type="match status" value="1"/>
</dbReference>
<reference evidence="5" key="2">
    <citation type="submission" date="2020-09" db="EMBL/GenBank/DDBJ databases">
        <authorList>
            <person name="Sun Q."/>
            <person name="Zhou Y."/>
        </authorList>
    </citation>
    <scope>NUCLEOTIDE SEQUENCE</scope>
    <source>
        <strain evidence="5">CGMCC 1.15794</strain>
    </source>
</reference>
<dbReference type="EMBL" id="BMJY01000004">
    <property type="protein sequence ID" value="GGH41942.1"/>
    <property type="molecule type" value="Genomic_DNA"/>
</dbReference>
<dbReference type="PROSITE" id="PS51257">
    <property type="entry name" value="PROKAR_LIPOPROTEIN"/>
    <property type="match status" value="1"/>
</dbReference>
<dbReference type="InterPro" id="IPR028082">
    <property type="entry name" value="Peripla_BP_I"/>
</dbReference>
<evidence type="ECO:0000256" key="3">
    <source>
        <dbReference type="SAM" id="SignalP"/>
    </source>
</evidence>
<keyword evidence="2 3" id="KW-0732">Signal</keyword>
<feature type="signal peptide" evidence="3">
    <location>
        <begin position="1"/>
        <end position="32"/>
    </location>
</feature>
<sequence>MIITDSRGRRAPAAIATVLAGALLLTACGRSAGPAPADADGAVAPSPGITDTTITLGTTSPLSGNAAGVGTCAVDGAVAYFEARNADGGIEFGDGKTRTVEFVAYDDGYDPQRALGNFQQMVGDGIFAAALSLGTPTNRAWREAAIDEEVPQVLVQTGDPLFSDPDESPWQLGLLPIYQQEGAAFGELLLASGEHHRVAILYQNDDFGLGYVEGFKEAVEGAANVEIVKELPFEATAVDVSAQVTELASSGADIFFNAMSSLAPLVIGSLQQADAVDWRPSWFLPSTSSSPAALLEPSGVADRFPAIYTTASSQSAGAPGFAETEDGAEFLAALHEHTSQTGVPSFPQCVWSWIGASVIEQAFRTMTEPTRESFMDALRSVSDFEAPLLLPGGVIDTTENGLPAMSSVVVQRYDAPGFIPVDALD</sequence>
<dbReference type="Proteomes" id="UP000657592">
    <property type="component" value="Unassembled WGS sequence"/>
</dbReference>
<comment type="similarity">
    <text evidence="1">Belongs to the leucine-binding protein family.</text>
</comment>
<gene>
    <name evidence="5" type="ORF">GCM10010921_14830</name>
</gene>
<evidence type="ECO:0000256" key="1">
    <source>
        <dbReference type="ARBA" id="ARBA00010062"/>
    </source>
</evidence>